<keyword evidence="11" id="KW-1185">Reference proteome</keyword>
<dbReference type="UniPathway" id="UPA00666"/>
<name>A0A388TES4_9BACT</name>
<dbReference type="CDD" id="cd07571">
    <property type="entry name" value="ALP_N-acyl_transferase"/>
    <property type="match status" value="1"/>
</dbReference>
<dbReference type="PANTHER" id="PTHR38686">
    <property type="entry name" value="APOLIPOPROTEIN N-ACYLTRANSFERASE"/>
    <property type="match status" value="1"/>
</dbReference>
<keyword evidence="4 8" id="KW-0812">Transmembrane</keyword>
<keyword evidence="3 8" id="KW-0808">Transferase</keyword>
<evidence type="ECO:0000256" key="6">
    <source>
        <dbReference type="ARBA" id="ARBA00023136"/>
    </source>
</evidence>
<dbReference type="GO" id="GO:0042158">
    <property type="term" value="P:lipoprotein biosynthetic process"/>
    <property type="evidence" value="ECO:0007669"/>
    <property type="project" value="UniProtKB-UniRule"/>
</dbReference>
<comment type="subcellular location">
    <subcellularLocation>
        <location evidence="1 8">Cell membrane</location>
        <topology evidence="1 8">Multi-pass membrane protein</topology>
    </subcellularLocation>
</comment>
<evidence type="ECO:0000256" key="5">
    <source>
        <dbReference type="ARBA" id="ARBA00022989"/>
    </source>
</evidence>
<dbReference type="InterPro" id="IPR036526">
    <property type="entry name" value="C-N_Hydrolase_sf"/>
</dbReference>
<comment type="pathway">
    <text evidence="8">Protein modification; lipoprotein biosynthesis (N-acyl transfer).</text>
</comment>
<dbReference type="InterPro" id="IPR045378">
    <property type="entry name" value="LNT_N"/>
</dbReference>
<gene>
    <name evidence="10" type="primary">Int</name>
    <name evidence="8" type="synonym">lnt</name>
    <name evidence="10" type="ORF">NO2_0208</name>
</gene>
<dbReference type="Pfam" id="PF00795">
    <property type="entry name" value="CN_hydrolase"/>
    <property type="match status" value="1"/>
</dbReference>
<evidence type="ECO:0000256" key="8">
    <source>
        <dbReference type="HAMAP-Rule" id="MF_01148"/>
    </source>
</evidence>
<evidence type="ECO:0000256" key="1">
    <source>
        <dbReference type="ARBA" id="ARBA00004651"/>
    </source>
</evidence>
<reference evidence="10 11" key="1">
    <citation type="journal article" date="2019" name="ISME J.">
        <title>Genome analyses of uncultured TG2/ZB3 bacteria in 'Margulisbacteria' specifically attached to ectosymbiotic spirochetes of protists in the termite gut.</title>
        <authorList>
            <person name="Utami Y.D."/>
            <person name="Kuwahara H."/>
            <person name="Igai K."/>
            <person name="Murakami T."/>
            <person name="Sugaya K."/>
            <person name="Morikawa T."/>
            <person name="Nagura Y."/>
            <person name="Yuki M."/>
            <person name="Deevong P."/>
            <person name="Inoue T."/>
            <person name="Kihara K."/>
            <person name="Lo N."/>
            <person name="Yamada A."/>
            <person name="Ohkuma M."/>
            <person name="Hongoh Y."/>
        </authorList>
    </citation>
    <scope>NUCLEOTIDE SEQUENCE [LARGE SCALE GENOMIC DNA]</scope>
    <source>
        <strain evidence="10">NkOx7-02</strain>
    </source>
</reference>
<accession>A0A388TES4</accession>
<evidence type="ECO:0000313" key="11">
    <source>
        <dbReference type="Proteomes" id="UP000275925"/>
    </source>
</evidence>
<dbReference type="InterPro" id="IPR003010">
    <property type="entry name" value="C-N_Hydrolase"/>
</dbReference>
<organism evidence="10 11">
    <name type="scientific">Candidatus Termititenax persephonae</name>
    <dbReference type="NCBI Taxonomy" id="2218525"/>
    <lineage>
        <taxon>Bacteria</taxon>
        <taxon>Bacillati</taxon>
        <taxon>Candidatus Margulisiibacteriota</taxon>
        <taxon>Candidatus Termititenacia</taxon>
        <taxon>Candidatus Termititenacales</taxon>
        <taxon>Candidatus Termititenacaceae</taxon>
        <taxon>Candidatus Termititenax</taxon>
    </lineage>
</organism>
<evidence type="ECO:0000256" key="2">
    <source>
        <dbReference type="ARBA" id="ARBA00022475"/>
    </source>
</evidence>
<evidence type="ECO:0000313" key="10">
    <source>
        <dbReference type="EMBL" id="GBR75545.1"/>
    </source>
</evidence>
<dbReference type="NCBIfam" id="TIGR00546">
    <property type="entry name" value="lnt"/>
    <property type="match status" value="1"/>
</dbReference>
<proteinExistence type="inferred from homology"/>
<comment type="function">
    <text evidence="8">Catalyzes the phospholipid dependent N-acylation of the N-terminal cysteine of apolipoprotein, the last step in lipoprotein maturation.</text>
</comment>
<dbReference type="HAMAP" id="MF_01148">
    <property type="entry name" value="Lnt"/>
    <property type="match status" value="1"/>
</dbReference>
<dbReference type="PROSITE" id="PS50263">
    <property type="entry name" value="CN_HYDROLASE"/>
    <property type="match status" value="1"/>
</dbReference>
<comment type="similarity">
    <text evidence="8">Belongs to the CN hydrolase family. Apolipoprotein N-acyltransferase subfamily.</text>
</comment>
<keyword evidence="6 8" id="KW-0472">Membrane</keyword>
<evidence type="ECO:0000259" key="9">
    <source>
        <dbReference type="PROSITE" id="PS50263"/>
    </source>
</evidence>
<dbReference type="Gene3D" id="3.60.110.10">
    <property type="entry name" value="Carbon-nitrogen hydrolase"/>
    <property type="match status" value="1"/>
</dbReference>
<comment type="caution">
    <text evidence="10">The sequence shown here is derived from an EMBL/GenBank/DDBJ whole genome shotgun (WGS) entry which is preliminary data.</text>
</comment>
<keyword evidence="5 8" id="KW-1133">Transmembrane helix</keyword>
<dbReference type="Pfam" id="PF20154">
    <property type="entry name" value="LNT_N"/>
    <property type="match status" value="1"/>
</dbReference>
<dbReference type="Proteomes" id="UP000275925">
    <property type="component" value="Unassembled WGS sequence"/>
</dbReference>
<evidence type="ECO:0000256" key="3">
    <source>
        <dbReference type="ARBA" id="ARBA00022679"/>
    </source>
</evidence>
<feature type="transmembrane region" description="Helical" evidence="8">
    <location>
        <begin position="202"/>
        <end position="229"/>
    </location>
</feature>
<dbReference type="EC" id="2.3.1.269" evidence="8"/>
<feature type="transmembrane region" description="Helical" evidence="8">
    <location>
        <begin position="79"/>
        <end position="102"/>
    </location>
</feature>
<keyword evidence="2 8" id="KW-1003">Cell membrane</keyword>
<feature type="transmembrane region" description="Helical" evidence="8">
    <location>
        <begin position="498"/>
        <end position="516"/>
    </location>
</feature>
<comment type="catalytic activity">
    <reaction evidence="8">
        <text>N-terminal S-1,2-diacyl-sn-glyceryl-L-cysteinyl-[lipoprotein] + a glycerophospholipid = N-acyl-S-1,2-diacyl-sn-glyceryl-L-cysteinyl-[lipoprotein] + a 2-acyl-sn-glycero-3-phospholipid + H(+)</text>
        <dbReference type="Rhea" id="RHEA:48228"/>
        <dbReference type="Rhea" id="RHEA-COMP:14681"/>
        <dbReference type="Rhea" id="RHEA-COMP:14684"/>
        <dbReference type="ChEBI" id="CHEBI:15378"/>
        <dbReference type="ChEBI" id="CHEBI:136912"/>
        <dbReference type="ChEBI" id="CHEBI:140656"/>
        <dbReference type="ChEBI" id="CHEBI:140657"/>
        <dbReference type="ChEBI" id="CHEBI:140660"/>
        <dbReference type="EC" id="2.3.1.269"/>
    </reaction>
</comment>
<feature type="transmembrane region" description="Helical" evidence="8">
    <location>
        <begin position="168"/>
        <end position="190"/>
    </location>
</feature>
<dbReference type="EMBL" id="BGZO01000003">
    <property type="protein sequence ID" value="GBR75545.1"/>
    <property type="molecule type" value="Genomic_DNA"/>
</dbReference>
<evidence type="ECO:0000256" key="4">
    <source>
        <dbReference type="ARBA" id="ARBA00022692"/>
    </source>
</evidence>
<feature type="transmembrane region" description="Helical" evidence="8">
    <location>
        <begin position="114"/>
        <end position="132"/>
    </location>
</feature>
<feature type="transmembrane region" description="Helical" evidence="8">
    <location>
        <begin position="50"/>
        <end position="67"/>
    </location>
</feature>
<dbReference type="GO" id="GO:0005886">
    <property type="term" value="C:plasma membrane"/>
    <property type="evidence" value="ECO:0007669"/>
    <property type="project" value="UniProtKB-SubCell"/>
</dbReference>
<dbReference type="InterPro" id="IPR004563">
    <property type="entry name" value="Apolipo_AcylTrfase"/>
</dbReference>
<dbReference type="PANTHER" id="PTHR38686:SF1">
    <property type="entry name" value="APOLIPOPROTEIN N-ACYLTRANSFERASE"/>
    <property type="match status" value="1"/>
</dbReference>
<sequence length="522" mass="58801">MLTALNIFLVCGSAWLTTLAFPPHNLFGLAFGSLLPFFGVIYREPSYKNTFLYALLFGLVFYLRLLVSLLELRLYVSPVLIFCGWLFLALAQALFIAVAILLGKFIQRHPVFKGFPASLTDILGYAFAWVFLDWLRSLGGSGFTLGGLAYSQYLFTDFIQLARLTGPYGLTLILVLLNVFWGVLLARLIDQRQNPKITRAEWIDWGIAASVLLLATGLIILGGGLTIYFQNRQTAKPVERKLVTVFQPAVPQEDKLSLAAHADLKTQYLEDIRAFSQTATTDLLVLPETILGEFLLNNKEFMFALRDALDFSIIFGVPRQDELSPDFRYYNSVALVNRYGGVTILHDKKYLVPFGEYLPGKFLFSWLVAASGFFDSEYTTGRKDSSRETGYAAAICFESTFPYQTRDQIGRGGRLLLVLTNDAWFGQAPFLDMHLSCAVLRAVENNRYAVQSANTGRSAIIDNHGRILRLSSLNAKEWLTAETVLLTRKTIYTYFGELAVYLALVFFCLYFYLLLFKEGKGR</sequence>
<keyword evidence="7 8" id="KW-0012">Acyltransferase</keyword>
<dbReference type="GO" id="GO:0016410">
    <property type="term" value="F:N-acyltransferase activity"/>
    <property type="evidence" value="ECO:0007669"/>
    <property type="project" value="UniProtKB-UniRule"/>
</dbReference>
<protein>
    <recommendedName>
        <fullName evidence="8">Apolipoprotein N-acyltransferase</fullName>
        <shortName evidence="8">ALP N-acyltransferase</shortName>
        <ecNumber evidence="8">2.3.1.269</ecNumber>
    </recommendedName>
</protein>
<feature type="transmembrane region" description="Helical" evidence="8">
    <location>
        <begin position="26"/>
        <end position="43"/>
    </location>
</feature>
<dbReference type="SUPFAM" id="SSF56317">
    <property type="entry name" value="Carbon-nitrogen hydrolase"/>
    <property type="match status" value="1"/>
</dbReference>
<dbReference type="AlphaFoldDB" id="A0A388TES4"/>
<evidence type="ECO:0000256" key="7">
    <source>
        <dbReference type="ARBA" id="ARBA00023315"/>
    </source>
</evidence>
<feature type="domain" description="CN hydrolase" evidence="9">
    <location>
        <begin position="246"/>
        <end position="485"/>
    </location>
</feature>